<sequence>MKEYLEGAAIVVAALVSLAGAYISIRNRKTDTKKVESETNLNEAQQASIVKQLANSTEEMYLKRIDSFKDDIKLLRDELRTVREDHRKEIDSARKELAEVRDEAALLEEYFFQHHVPWDREAAREIQKTNPQFPEPPSWLIFLRGKQKEKGESE</sequence>
<keyword evidence="2" id="KW-0812">Transmembrane</keyword>
<keyword evidence="4" id="KW-1185">Reference proteome</keyword>
<accession>A0A649VDC5</accession>
<dbReference type="KEGG" id="vg:55624473"/>
<evidence type="ECO:0000313" key="3">
    <source>
        <dbReference type="EMBL" id="QGJ90075.1"/>
    </source>
</evidence>
<feature type="transmembrane region" description="Helical" evidence="2">
    <location>
        <begin position="6"/>
        <end position="25"/>
    </location>
</feature>
<dbReference type="RefSeq" id="YP_009853786.1">
    <property type="nucleotide sequence ID" value="NC_048824.1"/>
</dbReference>
<feature type="coiled-coil region" evidence="1">
    <location>
        <begin position="65"/>
        <end position="110"/>
    </location>
</feature>
<name>A0A649VDC5_9CAUD</name>
<proteinExistence type="predicted"/>
<dbReference type="Gene3D" id="1.20.58.130">
    <property type="match status" value="1"/>
</dbReference>
<dbReference type="Proteomes" id="UP000423609">
    <property type="component" value="Segment"/>
</dbReference>
<organism evidence="3 4">
    <name type="scientific">Mycobacterium phage Indlulamithi</name>
    <dbReference type="NCBI Taxonomy" id="2656582"/>
    <lineage>
        <taxon>Viruses</taxon>
        <taxon>Duplodnaviria</taxon>
        <taxon>Heunggongvirae</taxon>
        <taxon>Uroviricota</taxon>
        <taxon>Caudoviricetes</taxon>
        <taxon>Indlulamithivirus</taxon>
        <taxon>Indlulamithivirus indlulamithi</taxon>
    </lineage>
</organism>
<evidence type="ECO:0000256" key="1">
    <source>
        <dbReference type="SAM" id="Coils"/>
    </source>
</evidence>
<dbReference type="EMBL" id="MN585993">
    <property type="protein sequence ID" value="QGJ90075.1"/>
    <property type="molecule type" value="Genomic_DNA"/>
</dbReference>
<evidence type="ECO:0000256" key="2">
    <source>
        <dbReference type="SAM" id="Phobius"/>
    </source>
</evidence>
<gene>
    <name evidence="3" type="primary">34</name>
    <name evidence="3" type="ORF">PBI_INDLULAMITHI_34</name>
</gene>
<keyword evidence="1" id="KW-0175">Coiled coil</keyword>
<keyword evidence="2" id="KW-0472">Membrane</keyword>
<evidence type="ECO:0000313" key="4">
    <source>
        <dbReference type="Proteomes" id="UP000423609"/>
    </source>
</evidence>
<keyword evidence="2" id="KW-1133">Transmembrane helix</keyword>
<dbReference type="GeneID" id="55624473"/>
<reference evidence="3 4" key="1">
    <citation type="submission" date="2019-10" db="EMBL/GenBank/DDBJ databases">
        <authorList>
            <person name="Garlena R.A."/>
            <person name="Russell D.A."/>
            <person name="Pope W.H."/>
            <person name="Jacobs-Sera D."/>
            <person name="Hatfull G.F."/>
        </authorList>
    </citation>
    <scope>NUCLEOTIDE SEQUENCE [LARGE SCALE GENOMIC DNA]</scope>
</reference>
<protein>
    <submittedName>
        <fullName evidence="3">Uncharacterized protein</fullName>
    </submittedName>
</protein>